<gene>
    <name evidence="1" type="ORF">A4U53_17755</name>
</gene>
<protein>
    <submittedName>
        <fullName evidence="1">Uncharacterized protein</fullName>
    </submittedName>
</protein>
<dbReference type="EMBL" id="LWBS01000121">
    <property type="protein sequence ID" value="OAP95071.1"/>
    <property type="molecule type" value="Genomic_DNA"/>
</dbReference>
<name>A0A179BV88_RHILE</name>
<comment type="caution">
    <text evidence="1">The sequence shown here is derived from an EMBL/GenBank/DDBJ whole genome shotgun (WGS) entry which is preliminary data.</text>
</comment>
<reference evidence="1" key="1">
    <citation type="submission" date="2016-04" db="EMBL/GenBank/DDBJ databases">
        <title>Fast-growing isolate from the root nodules of Vavilovia formosa.</title>
        <authorList>
            <person name="Kimeklis A."/>
            <person name="Safronova V."/>
            <person name="Belimov A."/>
            <person name="Andronov E."/>
        </authorList>
    </citation>
    <scope>NUCLEOTIDE SEQUENCE [LARGE SCALE GENOMIC DNA]</scope>
    <source>
        <strain evidence="1">Vaf-46</strain>
    </source>
</reference>
<accession>A0A179BV88</accession>
<dbReference type="AlphaFoldDB" id="A0A179BV88"/>
<proteinExistence type="predicted"/>
<organism evidence="1">
    <name type="scientific">Rhizobium leguminosarum</name>
    <dbReference type="NCBI Taxonomy" id="384"/>
    <lineage>
        <taxon>Bacteria</taxon>
        <taxon>Pseudomonadati</taxon>
        <taxon>Pseudomonadota</taxon>
        <taxon>Alphaproteobacteria</taxon>
        <taxon>Hyphomicrobiales</taxon>
        <taxon>Rhizobiaceae</taxon>
        <taxon>Rhizobium/Agrobacterium group</taxon>
        <taxon>Rhizobium</taxon>
    </lineage>
</organism>
<sequence>MTTLYDPPSGWKYGFPKPYAPLPGEPLEQTLLRDGYPQREIDSAGAKYCRFIEHKEEAA</sequence>
<evidence type="ECO:0000313" key="1">
    <source>
        <dbReference type="EMBL" id="OAP95071.1"/>
    </source>
</evidence>